<sequence>MFELLFLLLPVAVFYGYVMGSRQANKSQQSEKTRKIGFLTKGINYFLYRDKEKAVDEFIRYYDSDGEHSFEEGLALGTLLRERGDLEKAIRFHNNLLTTAKIEPVQRTAVLLELARDFMSSGLLDKAEDILRELISYNSAKKASVRLLVTLYEQEKEWQRAIDLIDSFKQFADEGILKRQSEFYCELGNESYSRKNYAKANDYFKKASIVNKGCVRAYLNMAKIMIEIGQTKNALTYIQEAVKSDPEMIPICLKSLAKCFYPGQELQHLEVLNSWLQLSDSPQLVMAVADLIMANKTPEEAEAFVMRLLKKSPSFELFSYILGNLYEGLDPKNQERFAVLKSIMDAHLAGNYRYICKHCGFKSSVLFWQCPSCHRWEQMKPHQISEWGAGGVRTVAVEKPEKDG</sequence>
<dbReference type="PANTHER" id="PTHR45586:SF1">
    <property type="entry name" value="LIPOPOLYSACCHARIDE ASSEMBLY PROTEIN B"/>
    <property type="match status" value="1"/>
</dbReference>
<dbReference type="Pfam" id="PF18073">
    <property type="entry name" value="Zn_ribbon_LapB"/>
    <property type="match status" value="1"/>
</dbReference>
<feature type="repeat" description="TPR" evidence="4">
    <location>
        <begin position="215"/>
        <end position="248"/>
    </location>
</feature>
<evidence type="ECO:0000313" key="6">
    <source>
        <dbReference type="EMBL" id="SFP14352.1"/>
    </source>
</evidence>
<dbReference type="Proteomes" id="UP000243745">
    <property type="component" value="Unassembled WGS sequence"/>
</dbReference>
<dbReference type="InterPro" id="IPR041166">
    <property type="entry name" value="Rubredoxin_2"/>
</dbReference>
<gene>
    <name evidence="6" type="ORF">SAMN02910344_00536</name>
</gene>
<evidence type="ECO:0000313" key="7">
    <source>
        <dbReference type="Proteomes" id="UP000243745"/>
    </source>
</evidence>
<reference evidence="6 7" key="1">
    <citation type="submission" date="2016-10" db="EMBL/GenBank/DDBJ databases">
        <authorList>
            <person name="Varghese N."/>
            <person name="Submissions S."/>
        </authorList>
    </citation>
    <scope>NUCLEOTIDE SEQUENCE [LARGE SCALE GENOMIC DNA]</scope>
    <source>
        <strain evidence="6 7">DSM 1361</strain>
    </source>
</reference>
<dbReference type="OrthoDB" id="507476at2"/>
<dbReference type="InterPro" id="IPR019734">
    <property type="entry name" value="TPR_rpt"/>
</dbReference>
<protein>
    <submittedName>
        <fullName evidence="6">Lipopolysaccharide biosynthesis regulator YciM, contains six TPR domains and a predicted metal-binding C-terminal domain</fullName>
    </submittedName>
</protein>
<evidence type="ECO:0000256" key="1">
    <source>
        <dbReference type="ARBA" id="ARBA00022723"/>
    </source>
</evidence>
<evidence type="ECO:0000259" key="5">
    <source>
        <dbReference type="Pfam" id="PF18073"/>
    </source>
</evidence>
<keyword evidence="7" id="KW-1185">Reference proteome</keyword>
<organism evidence="6 7">
    <name type="scientific">Ruminobacter amylophilus</name>
    <dbReference type="NCBI Taxonomy" id="867"/>
    <lineage>
        <taxon>Bacteria</taxon>
        <taxon>Pseudomonadati</taxon>
        <taxon>Pseudomonadota</taxon>
        <taxon>Gammaproteobacteria</taxon>
        <taxon>Aeromonadales</taxon>
        <taxon>Succinivibrionaceae</taxon>
        <taxon>Ruminobacter</taxon>
    </lineage>
</organism>
<dbReference type="PROSITE" id="PS50005">
    <property type="entry name" value="TPR"/>
    <property type="match status" value="1"/>
</dbReference>
<dbReference type="RefSeq" id="WP_093140672.1">
    <property type="nucleotide sequence ID" value="NZ_FOXF01000006.1"/>
</dbReference>
<dbReference type="SUPFAM" id="SSF48452">
    <property type="entry name" value="TPR-like"/>
    <property type="match status" value="1"/>
</dbReference>
<dbReference type="Pfam" id="PF13181">
    <property type="entry name" value="TPR_8"/>
    <property type="match status" value="1"/>
</dbReference>
<dbReference type="EMBL" id="FOXF01000006">
    <property type="protein sequence ID" value="SFP14352.1"/>
    <property type="molecule type" value="Genomic_DNA"/>
</dbReference>
<dbReference type="InterPro" id="IPR011990">
    <property type="entry name" value="TPR-like_helical_dom_sf"/>
</dbReference>
<evidence type="ECO:0000256" key="3">
    <source>
        <dbReference type="ARBA" id="ARBA00022803"/>
    </source>
</evidence>
<dbReference type="InterPro" id="IPR051012">
    <property type="entry name" value="CellSynth/LPSAsmb/PSIAsmb"/>
</dbReference>
<keyword evidence="2" id="KW-0677">Repeat</keyword>
<accession>A0A662ZF95</accession>
<keyword evidence="1" id="KW-0479">Metal-binding</keyword>
<feature type="domain" description="LapB rubredoxin metal binding" evidence="5">
    <location>
        <begin position="354"/>
        <end position="381"/>
    </location>
</feature>
<dbReference type="SMART" id="SM00028">
    <property type="entry name" value="TPR"/>
    <property type="match status" value="3"/>
</dbReference>
<dbReference type="GO" id="GO:0046872">
    <property type="term" value="F:metal ion binding"/>
    <property type="evidence" value="ECO:0007669"/>
    <property type="project" value="UniProtKB-KW"/>
</dbReference>
<evidence type="ECO:0000256" key="4">
    <source>
        <dbReference type="PROSITE-ProRule" id="PRU00339"/>
    </source>
</evidence>
<dbReference type="PANTHER" id="PTHR45586">
    <property type="entry name" value="TPR REPEAT-CONTAINING PROTEIN PA4667"/>
    <property type="match status" value="1"/>
</dbReference>
<dbReference type="Gene3D" id="1.25.40.10">
    <property type="entry name" value="Tetratricopeptide repeat domain"/>
    <property type="match status" value="2"/>
</dbReference>
<proteinExistence type="predicted"/>
<name>A0A662ZF95_9GAMM</name>
<keyword evidence="3 4" id="KW-0802">TPR repeat</keyword>
<dbReference type="AlphaFoldDB" id="A0A662ZF95"/>
<evidence type="ECO:0000256" key="2">
    <source>
        <dbReference type="ARBA" id="ARBA00022737"/>
    </source>
</evidence>